<sequence length="70" mass="7618">MYSRLKRVITGILATHSEATTFPVCQRVTQTLGPRSRDVKIAKNHDREVGCITSTRSAAEDGQTAFGKGP</sequence>
<reference evidence="1" key="2">
    <citation type="submission" date="2023-05" db="EMBL/GenBank/DDBJ databases">
        <authorList>
            <consortium name="Lawrence Berkeley National Laboratory"/>
            <person name="Steindorff A."/>
            <person name="Hensen N."/>
            <person name="Bonometti L."/>
            <person name="Westerberg I."/>
            <person name="Brannstrom I.O."/>
            <person name="Guillou S."/>
            <person name="Cros-Aarteil S."/>
            <person name="Calhoun S."/>
            <person name="Haridas S."/>
            <person name="Kuo A."/>
            <person name="Mondo S."/>
            <person name="Pangilinan J."/>
            <person name="Riley R."/>
            <person name="Labutti K."/>
            <person name="Andreopoulos B."/>
            <person name="Lipzen A."/>
            <person name="Chen C."/>
            <person name="Yanf M."/>
            <person name="Daum C."/>
            <person name="Ng V."/>
            <person name="Clum A."/>
            <person name="Ohm R."/>
            <person name="Martin F."/>
            <person name="Silar P."/>
            <person name="Natvig D."/>
            <person name="Lalanne C."/>
            <person name="Gautier V."/>
            <person name="Ament-Velasquez S.L."/>
            <person name="Kruys A."/>
            <person name="Hutchinson M.I."/>
            <person name="Powell A.J."/>
            <person name="Barry K."/>
            <person name="Miller A.N."/>
            <person name="Grigoriev I.V."/>
            <person name="Debuchy R."/>
            <person name="Gladieux P."/>
            <person name="Thoren M.H."/>
            <person name="Johannesson H."/>
        </authorList>
    </citation>
    <scope>NUCLEOTIDE SEQUENCE</scope>
    <source>
        <strain evidence="1">CBS 731.68</strain>
    </source>
</reference>
<evidence type="ECO:0000313" key="2">
    <source>
        <dbReference type="Proteomes" id="UP001302602"/>
    </source>
</evidence>
<dbReference type="RefSeq" id="XP_062644984.1">
    <property type="nucleotide sequence ID" value="XM_062793442.1"/>
</dbReference>
<reference evidence="1" key="1">
    <citation type="journal article" date="2023" name="Mol. Phylogenet. Evol.">
        <title>Genome-scale phylogeny and comparative genomics of the fungal order Sordariales.</title>
        <authorList>
            <person name="Hensen N."/>
            <person name="Bonometti L."/>
            <person name="Westerberg I."/>
            <person name="Brannstrom I.O."/>
            <person name="Guillou S."/>
            <person name="Cros-Aarteil S."/>
            <person name="Calhoun S."/>
            <person name="Haridas S."/>
            <person name="Kuo A."/>
            <person name="Mondo S."/>
            <person name="Pangilinan J."/>
            <person name="Riley R."/>
            <person name="LaButti K."/>
            <person name="Andreopoulos B."/>
            <person name="Lipzen A."/>
            <person name="Chen C."/>
            <person name="Yan M."/>
            <person name="Daum C."/>
            <person name="Ng V."/>
            <person name="Clum A."/>
            <person name="Steindorff A."/>
            <person name="Ohm R.A."/>
            <person name="Martin F."/>
            <person name="Silar P."/>
            <person name="Natvig D.O."/>
            <person name="Lalanne C."/>
            <person name="Gautier V."/>
            <person name="Ament-Velasquez S.L."/>
            <person name="Kruys A."/>
            <person name="Hutchinson M.I."/>
            <person name="Powell A.J."/>
            <person name="Barry K."/>
            <person name="Miller A.N."/>
            <person name="Grigoriev I.V."/>
            <person name="Debuchy R."/>
            <person name="Gladieux P."/>
            <person name="Hiltunen Thoren M."/>
            <person name="Johannesson H."/>
        </authorList>
    </citation>
    <scope>NUCLEOTIDE SEQUENCE</scope>
    <source>
        <strain evidence="1">CBS 731.68</strain>
    </source>
</reference>
<dbReference type="GeneID" id="87830211"/>
<comment type="caution">
    <text evidence="1">The sequence shown here is derived from an EMBL/GenBank/DDBJ whole genome shotgun (WGS) entry which is preliminary data.</text>
</comment>
<gene>
    <name evidence="1" type="ORF">N657DRAFT_648032</name>
</gene>
<keyword evidence="2" id="KW-1185">Reference proteome</keyword>
<dbReference type="Proteomes" id="UP001302602">
    <property type="component" value="Unassembled WGS sequence"/>
</dbReference>
<accession>A0AAN6TUY8</accession>
<dbReference type="AlphaFoldDB" id="A0AAN6TUY8"/>
<name>A0AAN6TUY8_9PEZI</name>
<evidence type="ECO:0000313" key="1">
    <source>
        <dbReference type="EMBL" id="KAK4121213.1"/>
    </source>
</evidence>
<proteinExistence type="predicted"/>
<protein>
    <submittedName>
        <fullName evidence="1">Uncharacterized protein</fullName>
    </submittedName>
</protein>
<dbReference type="EMBL" id="MU853234">
    <property type="protein sequence ID" value="KAK4121213.1"/>
    <property type="molecule type" value="Genomic_DNA"/>
</dbReference>
<organism evidence="1 2">
    <name type="scientific">Parathielavia appendiculata</name>
    <dbReference type="NCBI Taxonomy" id="2587402"/>
    <lineage>
        <taxon>Eukaryota</taxon>
        <taxon>Fungi</taxon>
        <taxon>Dikarya</taxon>
        <taxon>Ascomycota</taxon>
        <taxon>Pezizomycotina</taxon>
        <taxon>Sordariomycetes</taxon>
        <taxon>Sordariomycetidae</taxon>
        <taxon>Sordariales</taxon>
        <taxon>Chaetomiaceae</taxon>
        <taxon>Parathielavia</taxon>
    </lineage>
</organism>